<comment type="caution">
    <text evidence="1">The sequence shown here is derived from an EMBL/GenBank/DDBJ whole genome shotgun (WGS) entry which is preliminary data.</text>
</comment>
<name>A0A9N9HTQ5_FUNMO</name>
<dbReference type="AlphaFoldDB" id="A0A9N9HTQ5"/>
<keyword evidence="2" id="KW-1185">Reference proteome</keyword>
<proteinExistence type="predicted"/>
<accession>A0A9N9HTQ5</accession>
<dbReference type="Proteomes" id="UP000789375">
    <property type="component" value="Unassembled WGS sequence"/>
</dbReference>
<organism evidence="1 2">
    <name type="scientific">Funneliformis mosseae</name>
    <name type="common">Endomycorrhizal fungus</name>
    <name type="synonym">Glomus mosseae</name>
    <dbReference type="NCBI Taxonomy" id="27381"/>
    <lineage>
        <taxon>Eukaryota</taxon>
        <taxon>Fungi</taxon>
        <taxon>Fungi incertae sedis</taxon>
        <taxon>Mucoromycota</taxon>
        <taxon>Glomeromycotina</taxon>
        <taxon>Glomeromycetes</taxon>
        <taxon>Glomerales</taxon>
        <taxon>Glomeraceae</taxon>
        <taxon>Funneliformis</taxon>
    </lineage>
</organism>
<evidence type="ECO:0000313" key="1">
    <source>
        <dbReference type="EMBL" id="CAG8705310.1"/>
    </source>
</evidence>
<evidence type="ECO:0000313" key="2">
    <source>
        <dbReference type="Proteomes" id="UP000789375"/>
    </source>
</evidence>
<dbReference type="EMBL" id="CAJVPP010009528">
    <property type="protein sequence ID" value="CAG8705310.1"/>
    <property type="molecule type" value="Genomic_DNA"/>
</dbReference>
<feature type="non-terminal residue" evidence="1">
    <location>
        <position position="1"/>
    </location>
</feature>
<sequence>NAERPKEVRKKLFPKKFSQDISFCHKKLNKDQIQEFNTAIQATAI</sequence>
<protein>
    <submittedName>
        <fullName evidence="1">11376_t:CDS:1</fullName>
    </submittedName>
</protein>
<gene>
    <name evidence="1" type="ORF">FMOSSE_LOCUS14006</name>
</gene>
<reference evidence="1" key="1">
    <citation type="submission" date="2021-06" db="EMBL/GenBank/DDBJ databases">
        <authorList>
            <person name="Kallberg Y."/>
            <person name="Tangrot J."/>
            <person name="Rosling A."/>
        </authorList>
    </citation>
    <scope>NUCLEOTIDE SEQUENCE</scope>
    <source>
        <strain evidence="1">87-6 pot B 2015</strain>
    </source>
</reference>